<evidence type="ECO:0000256" key="7">
    <source>
        <dbReference type="ARBA" id="ARBA00023242"/>
    </source>
</evidence>
<evidence type="ECO:0000256" key="5">
    <source>
        <dbReference type="ARBA" id="ARBA00023155"/>
    </source>
</evidence>
<evidence type="ECO:0000256" key="9">
    <source>
        <dbReference type="SAM" id="MobiDB-lite"/>
    </source>
</evidence>
<dbReference type="SMART" id="SM00574">
    <property type="entry name" value="POX"/>
    <property type="match status" value="1"/>
</dbReference>
<dbReference type="RefSeq" id="XP_022133345.1">
    <property type="nucleotide sequence ID" value="XM_022277653.1"/>
</dbReference>
<evidence type="ECO:0000313" key="11">
    <source>
        <dbReference type="Proteomes" id="UP000504603"/>
    </source>
</evidence>
<name>A0A6J1BV01_MOMCH</name>
<feature type="region of interest" description="Disordered" evidence="9">
    <location>
        <begin position="361"/>
        <end position="408"/>
    </location>
</feature>
<dbReference type="InterPro" id="IPR006563">
    <property type="entry name" value="POX_dom"/>
</dbReference>
<proteinExistence type="inferred from homology"/>
<dbReference type="GeneID" id="111005946"/>
<evidence type="ECO:0000256" key="1">
    <source>
        <dbReference type="ARBA" id="ARBA00004123"/>
    </source>
</evidence>
<feature type="domain" description="Homeobox" evidence="10">
    <location>
        <begin position="286"/>
        <end position="349"/>
    </location>
</feature>
<feature type="region of interest" description="Disordered" evidence="9">
    <location>
        <begin position="136"/>
        <end position="171"/>
    </location>
</feature>
<dbReference type="SMART" id="SM00389">
    <property type="entry name" value="HOX"/>
    <property type="match status" value="1"/>
</dbReference>
<feature type="DNA-binding region" description="Homeobox" evidence="8">
    <location>
        <begin position="288"/>
        <end position="350"/>
    </location>
</feature>
<evidence type="ECO:0000256" key="8">
    <source>
        <dbReference type="PROSITE-ProRule" id="PRU00108"/>
    </source>
</evidence>
<evidence type="ECO:0000256" key="6">
    <source>
        <dbReference type="ARBA" id="ARBA00023163"/>
    </source>
</evidence>
<dbReference type="CDD" id="cd00086">
    <property type="entry name" value="homeodomain"/>
    <property type="match status" value="1"/>
</dbReference>
<evidence type="ECO:0000256" key="4">
    <source>
        <dbReference type="ARBA" id="ARBA00023125"/>
    </source>
</evidence>
<evidence type="ECO:0000256" key="3">
    <source>
        <dbReference type="ARBA" id="ARBA00023015"/>
    </source>
</evidence>
<comment type="subcellular location">
    <subcellularLocation>
        <location evidence="1 8">Nucleus</location>
    </subcellularLocation>
</comment>
<evidence type="ECO:0000313" key="12">
    <source>
        <dbReference type="RefSeq" id="XP_022133345.1"/>
    </source>
</evidence>
<dbReference type="PROSITE" id="PS50071">
    <property type="entry name" value="HOMEOBOX_2"/>
    <property type="match status" value="1"/>
</dbReference>
<protein>
    <submittedName>
        <fullName evidence="12">BEL1-like homeodomain protein 4</fullName>
    </submittedName>
</protein>
<dbReference type="KEGG" id="mcha:111005946"/>
<dbReference type="GO" id="GO:0006355">
    <property type="term" value="P:regulation of DNA-templated transcription"/>
    <property type="evidence" value="ECO:0007669"/>
    <property type="project" value="InterPro"/>
</dbReference>
<organism evidence="11 12">
    <name type="scientific">Momordica charantia</name>
    <name type="common">Bitter gourd</name>
    <name type="synonym">Balsam pear</name>
    <dbReference type="NCBI Taxonomy" id="3673"/>
    <lineage>
        <taxon>Eukaryota</taxon>
        <taxon>Viridiplantae</taxon>
        <taxon>Streptophyta</taxon>
        <taxon>Embryophyta</taxon>
        <taxon>Tracheophyta</taxon>
        <taxon>Spermatophyta</taxon>
        <taxon>Magnoliopsida</taxon>
        <taxon>eudicotyledons</taxon>
        <taxon>Gunneridae</taxon>
        <taxon>Pentapetalae</taxon>
        <taxon>rosids</taxon>
        <taxon>fabids</taxon>
        <taxon>Cucurbitales</taxon>
        <taxon>Cucurbitaceae</taxon>
        <taxon>Momordiceae</taxon>
        <taxon>Momordica</taxon>
    </lineage>
</organism>
<dbReference type="PANTHER" id="PTHR11850">
    <property type="entry name" value="HOMEOBOX PROTEIN TRANSCRIPTION FACTORS"/>
    <property type="match status" value="1"/>
</dbReference>
<keyword evidence="3" id="KW-0805">Transcription regulation</keyword>
<dbReference type="FunFam" id="1.10.10.60:FF:000083">
    <property type="entry name" value="BEL1-like homeodomain protein 4"/>
    <property type="match status" value="1"/>
</dbReference>
<gene>
    <name evidence="12" type="primary">LOC111005946</name>
</gene>
<dbReference type="Proteomes" id="UP000504603">
    <property type="component" value="Unplaced"/>
</dbReference>
<dbReference type="InterPro" id="IPR050224">
    <property type="entry name" value="TALE_homeobox"/>
</dbReference>
<dbReference type="InterPro" id="IPR008422">
    <property type="entry name" value="KN_HD"/>
</dbReference>
<keyword evidence="4 8" id="KW-0238">DNA-binding</keyword>
<dbReference type="Pfam" id="PF07526">
    <property type="entry name" value="POX"/>
    <property type="match status" value="1"/>
</dbReference>
<keyword evidence="7 8" id="KW-0539">Nucleus</keyword>
<keyword evidence="5 8" id="KW-0371">Homeobox</keyword>
<accession>A0A6J1BV01</accession>
<dbReference type="OrthoDB" id="10056939at2759"/>
<dbReference type="InterPro" id="IPR009057">
    <property type="entry name" value="Homeodomain-like_sf"/>
</dbReference>
<dbReference type="GO" id="GO:0003677">
    <property type="term" value="F:DNA binding"/>
    <property type="evidence" value="ECO:0007669"/>
    <property type="project" value="UniProtKB-UniRule"/>
</dbReference>
<dbReference type="AlphaFoldDB" id="A0A6J1BV01"/>
<sequence length="491" mass="53314">MLLPNPPTPLHGFDGEAAFGQFAVVESQGLSLSLHSSSSLDAAKADELRIRDSGFLYNYNQVHGGGGGSGSAGTSSILQYSYRNSENSHGGQINHVGFGSSLGVVNVLRNSKFAKPAQELLEEFCSVGRVQLKKSKFGSAKQNPDPETAATGASSSSKDQPPPLSAADRIEHQRRKVKLLSMLDEVERRYNLYREQMAMVVNSFDVVMGTGAAGPYTTLTQKAMSRHFRCLKEAIAGQLRQSYEALGEKGGSGGPGITKGETPRLKILEQTLRQQRAFHQMGMMEQEAWRPQRGLPERSVNILRAWLFEHFLHPYPSDADKLLLARQTGLSRNQVSNWFINARVRLWKPMVEEMYQLEGKVEADSEDDSTTQPNKINNNKTQNTAQNPTPTTAATGAPPPPSTADQGTAATEMYSELHDMWRHGSMVAENYGTITGDHVAAAAADMNGPTLIRFGTSGTASGDVSLTLGLRHAGNAPADNPPFSVRNFGHS</sequence>
<evidence type="ECO:0000259" key="10">
    <source>
        <dbReference type="PROSITE" id="PS50071"/>
    </source>
</evidence>
<dbReference type="Pfam" id="PF05920">
    <property type="entry name" value="Homeobox_KN"/>
    <property type="match status" value="1"/>
</dbReference>
<dbReference type="GO" id="GO:0005634">
    <property type="term" value="C:nucleus"/>
    <property type="evidence" value="ECO:0007669"/>
    <property type="project" value="UniProtKB-SubCell"/>
</dbReference>
<feature type="compositionally biased region" description="Low complexity" evidence="9">
    <location>
        <begin position="370"/>
        <end position="396"/>
    </location>
</feature>
<dbReference type="InterPro" id="IPR001356">
    <property type="entry name" value="HD"/>
</dbReference>
<comment type="similarity">
    <text evidence="2">Belongs to the TALE/BELL homeobox family.</text>
</comment>
<dbReference type="Gene3D" id="1.10.10.60">
    <property type="entry name" value="Homeodomain-like"/>
    <property type="match status" value="1"/>
</dbReference>
<evidence type="ECO:0000256" key="2">
    <source>
        <dbReference type="ARBA" id="ARBA00006454"/>
    </source>
</evidence>
<keyword evidence="6" id="KW-0804">Transcription</keyword>
<reference evidence="12" key="1">
    <citation type="submission" date="2025-08" db="UniProtKB">
        <authorList>
            <consortium name="RefSeq"/>
        </authorList>
    </citation>
    <scope>IDENTIFICATION</scope>
</reference>
<dbReference type="SUPFAM" id="SSF46689">
    <property type="entry name" value="Homeodomain-like"/>
    <property type="match status" value="1"/>
</dbReference>
<keyword evidence="11" id="KW-1185">Reference proteome</keyword>